<evidence type="ECO:0000313" key="2">
    <source>
        <dbReference type="EMBL" id="QWS06163.1"/>
    </source>
</evidence>
<dbReference type="EMBL" id="MW030498">
    <property type="protein sequence ID" value="QWS06163.1"/>
    <property type="molecule type" value="Genomic_DNA"/>
</dbReference>
<evidence type="ECO:0000256" key="1">
    <source>
        <dbReference type="SAM" id="MobiDB-lite"/>
    </source>
</evidence>
<gene>
    <name evidence="2" type="primary">ORF177</name>
</gene>
<accession>A0A8F2BR32</accession>
<protein>
    <submittedName>
        <fullName evidence="2">Uncharacterized protein</fullName>
    </submittedName>
</protein>
<geneLocation type="mitochondrion" evidence="2"/>
<organism evidence="2">
    <name type="scientific">Clonostachys compactiuscula</name>
    <dbReference type="NCBI Taxonomy" id="122660"/>
    <lineage>
        <taxon>Eukaryota</taxon>
        <taxon>Fungi</taxon>
        <taxon>Dikarya</taxon>
        <taxon>Ascomycota</taxon>
        <taxon>Pezizomycotina</taxon>
        <taxon>Sordariomycetes</taxon>
        <taxon>Hypocreomycetidae</taxon>
        <taxon>Hypocreales</taxon>
        <taxon>Bionectriaceae</taxon>
        <taxon>Clonostachys</taxon>
    </lineage>
</organism>
<dbReference type="AlphaFoldDB" id="A0A8F2BR32"/>
<feature type="region of interest" description="Disordered" evidence="1">
    <location>
        <begin position="20"/>
        <end position="41"/>
    </location>
</feature>
<keyword evidence="2" id="KW-0496">Mitochondrion</keyword>
<proteinExistence type="predicted"/>
<reference evidence="2" key="2">
    <citation type="journal article" date="2021" name="Int. J. Mol. Sci.">
        <title>Comparative Analysis of Mitochondrial Genome Features among Four Clonostachys Species and Insight into Their Systematic Positions in the Order Hypocreales.</title>
        <authorList>
            <person name="Zhao Z."/>
            <person name="Zhu K."/>
            <person name="Tang D."/>
            <person name="Wang Y."/>
            <person name="Wang Y."/>
            <person name="Zhang G."/>
            <person name="Geng Y."/>
            <person name="Yu H."/>
        </authorList>
    </citation>
    <scope>NUCLEOTIDE SEQUENCE</scope>
</reference>
<name>A0A8F2BR32_9HYPO</name>
<sequence>MGIIDIISLDEEEIVSSINDNNNNNLQTANSSNNENKINDNNEQVYNNKNEEKGKALVDDLRYEPAKEGETFESRYKGTYMDRLELKAFEYMREKESKWLDTEKAEFEETGILPDVNYHDKVAEFRKNDFIEEQAIIKKLEKVRLQESPEDIGSSVKKRHLDLGSEDINKDDLVSKK</sequence>
<reference evidence="2" key="1">
    <citation type="submission" date="2020-09" db="EMBL/GenBank/DDBJ databases">
        <authorList>
            <person name="Zhao Z.Y."/>
            <person name="Zhu K.F."/>
            <person name="Tang D.X."/>
            <person name="Wang Y.B."/>
            <person name="Wang Y."/>
            <person name="Geng Y.P."/>
            <person name="Yu H."/>
        </authorList>
    </citation>
    <scope>NUCLEOTIDE SEQUENCE</scope>
</reference>